<evidence type="ECO:0000256" key="1">
    <source>
        <dbReference type="ARBA" id="ARBA00004123"/>
    </source>
</evidence>
<evidence type="ECO:0000313" key="9">
    <source>
        <dbReference type="EMBL" id="KAK9030161.1"/>
    </source>
</evidence>
<dbReference type="PROSITE" id="PS51754">
    <property type="entry name" value="OVATE"/>
    <property type="match status" value="1"/>
</dbReference>
<dbReference type="PANTHER" id="PTHR33057">
    <property type="entry name" value="TRANSCRIPTION REPRESSOR OFP7-RELATED"/>
    <property type="match status" value="1"/>
</dbReference>
<keyword evidence="3 6" id="KW-0805">Transcription regulation</keyword>
<name>A0ABR2SY42_9ROSI</name>
<gene>
    <name evidence="9" type="ORF">V6N11_031592</name>
</gene>
<keyword evidence="5 6" id="KW-0539">Nucleus</keyword>
<feature type="region of interest" description="Disordered" evidence="7">
    <location>
        <begin position="66"/>
        <end position="96"/>
    </location>
</feature>
<keyword evidence="4 6" id="KW-0804">Transcription</keyword>
<evidence type="ECO:0000256" key="2">
    <source>
        <dbReference type="ARBA" id="ARBA00022491"/>
    </source>
</evidence>
<accession>A0ABR2SY42</accession>
<keyword evidence="2 6" id="KW-0678">Repressor</keyword>
<proteinExistence type="predicted"/>
<evidence type="ECO:0000256" key="3">
    <source>
        <dbReference type="ARBA" id="ARBA00023015"/>
    </source>
</evidence>
<feature type="compositionally biased region" description="Low complexity" evidence="7">
    <location>
        <begin position="13"/>
        <end position="29"/>
    </location>
</feature>
<dbReference type="EMBL" id="JBBPBN010000010">
    <property type="protein sequence ID" value="KAK9030161.1"/>
    <property type="molecule type" value="Genomic_DNA"/>
</dbReference>
<feature type="compositionally biased region" description="Low complexity" evidence="7">
    <location>
        <begin position="118"/>
        <end position="134"/>
    </location>
</feature>
<feature type="domain" description="OVATE" evidence="8">
    <location>
        <begin position="283"/>
        <end position="342"/>
    </location>
</feature>
<reference evidence="9 10" key="1">
    <citation type="journal article" date="2024" name="G3 (Bethesda)">
        <title>Genome assembly of Hibiscus sabdariffa L. provides insights into metabolisms of medicinal natural products.</title>
        <authorList>
            <person name="Kim T."/>
        </authorList>
    </citation>
    <scope>NUCLEOTIDE SEQUENCE [LARGE SCALE GENOMIC DNA]</scope>
    <source>
        <strain evidence="9">TK-2024</strain>
        <tissue evidence="9">Old leaves</tissue>
    </source>
</reference>
<comment type="caution">
    <text evidence="9">The sequence shown here is derived from an EMBL/GenBank/DDBJ whole genome shotgun (WGS) entry which is preliminary data.</text>
</comment>
<dbReference type="Pfam" id="PF04844">
    <property type="entry name" value="Ovate"/>
    <property type="match status" value="1"/>
</dbReference>
<dbReference type="Proteomes" id="UP001396334">
    <property type="component" value="Unassembled WGS sequence"/>
</dbReference>
<evidence type="ECO:0000313" key="10">
    <source>
        <dbReference type="Proteomes" id="UP001396334"/>
    </source>
</evidence>
<feature type="region of interest" description="Disordered" evidence="7">
    <location>
        <begin position="116"/>
        <end position="136"/>
    </location>
</feature>
<evidence type="ECO:0000256" key="7">
    <source>
        <dbReference type="SAM" id="MobiDB-lite"/>
    </source>
</evidence>
<feature type="compositionally biased region" description="Basic residues" evidence="7">
    <location>
        <begin position="1"/>
        <end position="12"/>
    </location>
</feature>
<sequence>MGKPRNHGKKLQHPVSSPSSSLSQSQSHPSKPKQPHHFYPRKSYYYTRDLVHSDGFYVSRTTNTKSAASPILDPPRKSSQKRSRKRNIRSSASSTKLVSSSVSAGCRCRATLWTKTDSPPQYSASSSSDGSSPPQEFRSDCILTTRSFDNMVSLSHSSSACIAKDIVVVDDDDDHKSFVRKFDKLDEFDNLSELQLPRIITKPVEFNHKKEQNTTEPTNHRRSSTKFEENNVKKTCPGRKLGVNSPGVRLRINSPKIGTRKLQGLARKSGSSTRKNLSESLAVVKSSLDPQKDFRESMVEMIRENNLRESKDLEDLLACYLSLNSDEYHGLIINVFKQIWFDLSHVRL</sequence>
<organism evidence="9 10">
    <name type="scientific">Hibiscus sabdariffa</name>
    <name type="common">roselle</name>
    <dbReference type="NCBI Taxonomy" id="183260"/>
    <lineage>
        <taxon>Eukaryota</taxon>
        <taxon>Viridiplantae</taxon>
        <taxon>Streptophyta</taxon>
        <taxon>Embryophyta</taxon>
        <taxon>Tracheophyta</taxon>
        <taxon>Spermatophyta</taxon>
        <taxon>Magnoliopsida</taxon>
        <taxon>eudicotyledons</taxon>
        <taxon>Gunneridae</taxon>
        <taxon>Pentapetalae</taxon>
        <taxon>rosids</taxon>
        <taxon>malvids</taxon>
        <taxon>Malvales</taxon>
        <taxon>Malvaceae</taxon>
        <taxon>Malvoideae</taxon>
        <taxon>Hibiscus</taxon>
    </lineage>
</organism>
<comment type="function">
    <text evidence="6">Transcriptional repressor that regulates multiple aspects of plant growth and development.</text>
</comment>
<evidence type="ECO:0000256" key="5">
    <source>
        <dbReference type="ARBA" id="ARBA00023242"/>
    </source>
</evidence>
<dbReference type="InterPro" id="IPR006458">
    <property type="entry name" value="Ovate_C"/>
</dbReference>
<keyword evidence="10" id="KW-1185">Reference proteome</keyword>
<evidence type="ECO:0000259" key="8">
    <source>
        <dbReference type="PROSITE" id="PS51754"/>
    </source>
</evidence>
<dbReference type="PANTHER" id="PTHR33057:SF151">
    <property type="entry name" value="TRANSCRIPTION REPRESSOR OFP1"/>
    <property type="match status" value="1"/>
</dbReference>
<dbReference type="InterPro" id="IPR038933">
    <property type="entry name" value="Ovate"/>
</dbReference>
<feature type="compositionally biased region" description="Basic residues" evidence="7">
    <location>
        <begin position="30"/>
        <end position="40"/>
    </location>
</feature>
<feature type="region of interest" description="Disordered" evidence="7">
    <location>
        <begin position="1"/>
        <end position="41"/>
    </location>
</feature>
<feature type="compositionally biased region" description="Basic residues" evidence="7">
    <location>
        <begin position="78"/>
        <end position="88"/>
    </location>
</feature>
<evidence type="ECO:0000256" key="6">
    <source>
        <dbReference type="RuleBase" id="RU367028"/>
    </source>
</evidence>
<feature type="region of interest" description="Disordered" evidence="7">
    <location>
        <begin position="210"/>
        <end position="230"/>
    </location>
</feature>
<protein>
    <recommendedName>
        <fullName evidence="6">Transcription repressor</fullName>
    </recommendedName>
    <alternativeName>
        <fullName evidence="6">Ovate family protein</fullName>
    </alternativeName>
</protein>
<dbReference type="NCBIfam" id="TIGR01568">
    <property type="entry name" value="A_thal_3678"/>
    <property type="match status" value="1"/>
</dbReference>
<comment type="subcellular location">
    <subcellularLocation>
        <location evidence="1 6">Nucleus</location>
    </subcellularLocation>
</comment>
<evidence type="ECO:0000256" key="4">
    <source>
        <dbReference type="ARBA" id="ARBA00023163"/>
    </source>
</evidence>